<evidence type="ECO:0000313" key="1">
    <source>
        <dbReference type="EMBL" id="KAG8155772.1"/>
    </source>
</evidence>
<dbReference type="Proteomes" id="UP000827092">
    <property type="component" value="Unassembled WGS sequence"/>
</dbReference>
<protein>
    <submittedName>
        <fullName evidence="1">Uncharacterized protein</fullName>
    </submittedName>
</protein>
<comment type="caution">
    <text evidence="1">The sequence shown here is derived from an EMBL/GenBank/DDBJ whole genome shotgun (WGS) entry which is preliminary data.</text>
</comment>
<organism evidence="1 2">
    <name type="scientific">Oedothorax gibbosus</name>
    <dbReference type="NCBI Taxonomy" id="931172"/>
    <lineage>
        <taxon>Eukaryota</taxon>
        <taxon>Metazoa</taxon>
        <taxon>Ecdysozoa</taxon>
        <taxon>Arthropoda</taxon>
        <taxon>Chelicerata</taxon>
        <taxon>Arachnida</taxon>
        <taxon>Araneae</taxon>
        <taxon>Araneomorphae</taxon>
        <taxon>Entelegynae</taxon>
        <taxon>Araneoidea</taxon>
        <taxon>Linyphiidae</taxon>
        <taxon>Erigoninae</taxon>
        <taxon>Oedothorax</taxon>
    </lineage>
</organism>
<keyword evidence="2" id="KW-1185">Reference proteome</keyword>
<accession>A0AAV6TDW4</accession>
<sequence>MTRQKSLFLSRDQWIGYEDEQHLEKEDYIKNKVRGCHDWAIDMAISREVWSKRMHCRGMNERLGVLCSTNPGSYQNHRRLHFVHKKMWPPR</sequence>
<dbReference type="EMBL" id="JAFNEN010006621">
    <property type="protein sequence ID" value="KAG8155772.1"/>
    <property type="molecule type" value="Genomic_DNA"/>
</dbReference>
<dbReference type="AlphaFoldDB" id="A0AAV6TDW4"/>
<gene>
    <name evidence="1" type="ORF">JTE90_013643</name>
</gene>
<name>A0AAV6TDW4_9ARAC</name>
<reference evidence="1 2" key="1">
    <citation type="journal article" date="2022" name="Nat. Ecol. Evol.">
        <title>A masculinizing supergene underlies an exaggerated male reproductive morph in a spider.</title>
        <authorList>
            <person name="Hendrickx F."/>
            <person name="De Corte Z."/>
            <person name="Sonet G."/>
            <person name="Van Belleghem S.M."/>
            <person name="Kostlbacher S."/>
            <person name="Vangestel C."/>
        </authorList>
    </citation>
    <scope>NUCLEOTIDE SEQUENCE [LARGE SCALE GENOMIC DNA]</scope>
    <source>
        <strain evidence="1">W744_W776</strain>
    </source>
</reference>
<evidence type="ECO:0000313" key="2">
    <source>
        <dbReference type="Proteomes" id="UP000827092"/>
    </source>
</evidence>
<proteinExistence type="predicted"/>